<dbReference type="PATRIC" id="fig|1619093.3.peg.538"/>
<keyword evidence="2" id="KW-0808">Transferase</keyword>
<sequence length="241" mass="28302">MNNLIDKIKIYGIKKTIRFIFSEIKRTIIMVIIKESFSQKGEDLIIDKLLNYKTHGFYVDVGANDPDRFSNTKRFYLKGWTGINIDPNLQSIDKFKKKRAKDININLGVGNTSGTLRFYKFFPDTLSTFSEEESNNYLKQGYKLRDTIDIKVEKLSNILNKFINKKKIDFISIDTEGFDLEVLKSNDWEKYKPKCVCIETESHDIESQKTEYKRKCHIFLLNIGYKLYIDNGLNSIYVHQN</sequence>
<dbReference type="Pfam" id="PF05050">
    <property type="entry name" value="Methyltransf_21"/>
    <property type="match status" value="1"/>
</dbReference>
<dbReference type="NCBIfam" id="TIGR01444">
    <property type="entry name" value="fkbM_fam"/>
    <property type="match status" value="1"/>
</dbReference>
<reference evidence="2 3" key="1">
    <citation type="journal article" date="2015" name="Nature">
        <title>rRNA introns, odd ribosomes, and small enigmatic genomes across a large radiation of phyla.</title>
        <authorList>
            <person name="Brown C.T."/>
            <person name="Hug L.A."/>
            <person name="Thomas B.C."/>
            <person name="Sharon I."/>
            <person name="Castelle C.J."/>
            <person name="Singh A."/>
            <person name="Wilkins M.J."/>
            <person name="Williams K.H."/>
            <person name="Banfield J.F."/>
        </authorList>
    </citation>
    <scope>NUCLEOTIDE SEQUENCE [LARGE SCALE GENOMIC DNA]</scope>
</reference>
<dbReference type="GO" id="GO:0006888">
    <property type="term" value="P:endoplasmic reticulum to Golgi vesicle-mediated transport"/>
    <property type="evidence" value="ECO:0007669"/>
    <property type="project" value="TreeGrafter"/>
</dbReference>
<dbReference type="Gene3D" id="3.40.50.150">
    <property type="entry name" value="Vaccinia Virus protein VP39"/>
    <property type="match status" value="1"/>
</dbReference>
<evidence type="ECO:0000313" key="2">
    <source>
        <dbReference type="EMBL" id="KKP63948.1"/>
    </source>
</evidence>
<dbReference type="PANTHER" id="PTHR34009">
    <property type="entry name" value="PROTEIN STAR"/>
    <property type="match status" value="1"/>
</dbReference>
<dbReference type="GO" id="GO:0008168">
    <property type="term" value="F:methyltransferase activity"/>
    <property type="evidence" value="ECO:0007669"/>
    <property type="project" value="UniProtKB-KW"/>
</dbReference>
<dbReference type="InterPro" id="IPR006342">
    <property type="entry name" value="FkbM_mtfrase"/>
</dbReference>
<dbReference type="GO" id="GO:0005737">
    <property type="term" value="C:cytoplasm"/>
    <property type="evidence" value="ECO:0007669"/>
    <property type="project" value="GOC"/>
</dbReference>
<accession>A0A0G0B3D5</accession>
<comment type="caution">
    <text evidence="2">The sequence shown here is derived from an EMBL/GenBank/DDBJ whole genome shotgun (WGS) entry which is preliminary data.</text>
</comment>
<protein>
    <submittedName>
        <fullName evidence="2">Methyltransferase FkbM domain protein</fullName>
    </submittedName>
</protein>
<dbReference type="EMBL" id="LBPV01000058">
    <property type="protein sequence ID" value="KKP63948.1"/>
    <property type="molecule type" value="Genomic_DNA"/>
</dbReference>
<organism evidence="2 3">
    <name type="scientific">candidate division WS6 bacterium GW2011_GWE1_34_7</name>
    <dbReference type="NCBI Taxonomy" id="1619093"/>
    <lineage>
        <taxon>Bacteria</taxon>
        <taxon>Candidatus Dojkabacteria</taxon>
    </lineage>
</organism>
<dbReference type="GO" id="GO:0016197">
    <property type="term" value="P:endosomal transport"/>
    <property type="evidence" value="ECO:0007669"/>
    <property type="project" value="TreeGrafter"/>
</dbReference>
<name>A0A0G0B3D5_9BACT</name>
<dbReference type="GO" id="GO:0032259">
    <property type="term" value="P:methylation"/>
    <property type="evidence" value="ECO:0007669"/>
    <property type="project" value="UniProtKB-KW"/>
</dbReference>
<feature type="domain" description="Methyltransferase FkbM" evidence="1">
    <location>
        <begin position="60"/>
        <end position="225"/>
    </location>
</feature>
<dbReference type="Proteomes" id="UP000033866">
    <property type="component" value="Unassembled WGS sequence"/>
</dbReference>
<evidence type="ECO:0000259" key="1">
    <source>
        <dbReference type="Pfam" id="PF05050"/>
    </source>
</evidence>
<dbReference type="AlphaFoldDB" id="A0A0G0B3D5"/>
<keyword evidence="2" id="KW-0489">Methyltransferase</keyword>
<dbReference type="GO" id="GO:0005886">
    <property type="term" value="C:plasma membrane"/>
    <property type="evidence" value="ECO:0007669"/>
    <property type="project" value="TreeGrafter"/>
</dbReference>
<dbReference type="SUPFAM" id="SSF53335">
    <property type="entry name" value="S-adenosyl-L-methionine-dependent methyltransferases"/>
    <property type="match status" value="1"/>
</dbReference>
<evidence type="ECO:0000313" key="3">
    <source>
        <dbReference type="Proteomes" id="UP000033866"/>
    </source>
</evidence>
<dbReference type="InterPro" id="IPR053202">
    <property type="entry name" value="EGF_Rcpt_Signaling_Reg"/>
</dbReference>
<proteinExistence type="predicted"/>
<dbReference type="PANTHER" id="PTHR34009:SF2">
    <property type="entry name" value="PROTEIN STAR"/>
    <property type="match status" value="1"/>
</dbReference>
<gene>
    <name evidence="2" type="ORF">UR61_C0058G0003</name>
</gene>
<dbReference type="InterPro" id="IPR029063">
    <property type="entry name" value="SAM-dependent_MTases_sf"/>
</dbReference>